<evidence type="ECO:0000256" key="1">
    <source>
        <dbReference type="ARBA" id="ARBA00001966"/>
    </source>
</evidence>
<dbReference type="RefSeq" id="WP_058281412.1">
    <property type="nucleotide sequence ID" value="NZ_CYUD01000004.1"/>
</dbReference>
<organism evidence="6 7">
    <name type="scientific">Ruegeria denitrificans</name>
    <dbReference type="NCBI Taxonomy" id="1715692"/>
    <lineage>
        <taxon>Bacteria</taxon>
        <taxon>Pseudomonadati</taxon>
        <taxon>Pseudomonadota</taxon>
        <taxon>Alphaproteobacteria</taxon>
        <taxon>Rhodobacterales</taxon>
        <taxon>Roseobacteraceae</taxon>
        <taxon>Ruegeria</taxon>
    </lineage>
</organism>
<comment type="cofactor">
    <cofactor evidence="1">
        <name>[4Fe-4S] cluster</name>
        <dbReference type="ChEBI" id="CHEBI:49883"/>
    </cofactor>
</comment>
<sequence>MYADQSASEISDKLKDQMRIKNVHFDVTDLCNAGCPQCARTDPNGCLPKSWLKQDAISLADFQNYCSEDLLREIESADFCGNFGDPAVVPEILDILKWCWDVNPNLRIKLFSNCSVHSTDWWHALGMLAKDRNFRLIAGIDGASQETNSRYRVRTNFDRIMENTAAFIEAGGQAEWRMLVFLHNENETQIAEALARDRGFAKFMAYPSNRFFGSEPISYTHKGEEHRLAPATVKLPPKPDSTHKSEGQQPQETEVVIECEALKNASAFVDFLGYLTPCCHVGRRIYMHEQGAFSDKDPWMGDIFDTFDHERLNVGRSGYSTARAALDEFLIHLNPRWQDKQPIVCRNNCGKKRLVSRSNED</sequence>
<dbReference type="InterPro" id="IPR007197">
    <property type="entry name" value="rSAM"/>
</dbReference>
<dbReference type="SUPFAM" id="SSF102114">
    <property type="entry name" value="Radical SAM enzymes"/>
    <property type="match status" value="1"/>
</dbReference>
<keyword evidence="7" id="KW-1185">Reference proteome</keyword>
<evidence type="ECO:0008006" key="8">
    <source>
        <dbReference type="Google" id="ProtNLM"/>
    </source>
</evidence>
<evidence type="ECO:0000313" key="6">
    <source>
        <dbReference type="EMBL" id="CUJ96576.1"/>
    </source>
</evidence>
<dbReference type="AlphaFoldDB" id="A0A0P1I833"/>
<dbReference type="GO" id="GO:0003824">
    <property type="term" value="F:catalytic activity"/>
    <property type="evidence" value="ECO:0007669"/>
    <property type="project" value="InterPro"/>
</dbReference>
<evidence type="ECO:0000256" key="2">
    <source>
        <dbReference type="ARBA" id="ARBA00022691"/>
    </source>
</evidence>
<dbReference type="Proteomes" id="UP000051260">
    <property type="component" value="Unassembled WGS sequence"/>
</dbReference>
<dbReference type="GO" id="GO:0046872">
    <property type="term" value="F:metal ion binding"/>
    <property type="evidence" value="ECO:0007669"/>
    <property type="project" value="UniProtKB-KW"/>
</dbReference>
<evidence type="ECO:0000256" key="4">
    <source>
        <dbReference type="ARBA" id="ARBA00023004"/>
    </source>
</evidence>
<dbReference type="OrthoDB" id="9792276at2"/>
<keyword evidence="3" id="KW-0479">Metal-binding</keyword>
<dbReference type="InterPro" id="IPR058240">
    <property type="entry name" value="rSAM_sf"/>
</dbReference>
<evidence type="ECO:0000256" key="5">
    <source>
        <dbReference type="ARBA" id="ARBA00023014"/>
    </source>
</evidence>
<dbReference type="STRING" id="1715692.RUE5091_01692"/>
<dbReference type="CDD" id="cd01335">
    <property type="entry name" value="Radical_SAM"/>
    <property type="match status" value="1"/>
</dbReference>
<protein>
    <recommendedName>
        <fullName evidence="8">Molybdenum cofactor biosynthesis protein A</fullName>
    </recommendedName>
</protein>
<dbReference type="EMBL" id="CYUD01000004">
    <property type="protein sequence ID" value="CUJ96576.1"/>
    <property type="molecule type" value="Genomic_DNA"/>
</dbReference>
<dbReference type="SFLD" id="SFLDS00029">
    <property type="entry name" value="Radical_SAM"/>
    <property type="match status" value="1"/>
</dbReference>
<dbReference type="InterPro" id="IPR013785">
    <property type="entry name" value="Aldolase_TIM"/>
</dbReference>
<accession>A0A0P1I833</accession>
<reference evidence="7" key="1">
    <citation type="submission" date="2015-09" db="EMBL/GenBank/DDBJ databases">
        <authorList>
            <person name="Rodrigo-Torres L."/>
            <person name="Arahal D.R."/>
        </authorList>
    </citation>
    <scope>NUCLEOTIDE SEQUENCE [LARGE SCALE GENOMIC DNA]</scope>
    <source>
        <strain evidence="7">CECT 5091</strain>
    </source>
</reference>
<dbReference type="GO" id="GO:0051536">
    <property type="term" value="F:iron-sulfur cluster binding"/>
    <property type="evidence" value="ECO:0007669"/>
    <property type="project" value="UniProtKB-KW"/>
</dbReference>
<proteinExistence type="predicted"/>
<keyword evidence="5" id="KW-0411">Iron-sulfur</keyword>
<evidence type="ECO:0000313" key="7">
    <source>
        <dbReference type="Proteomes" id="UP000051260"/>
    </source>
</evidence>
<keyword evidence="4" id="KW-0408">Iron</keyword>
<keyword evidence="2" id="KW-0949">S-adenosyl-L-methionine</keyword>
<evidence type="ECO:0000256" key="3">
    <source>
        <dbReference type="ARBA" id="ARBA00022723"/>
    </source>
</evidence>
<name>A0A0P1I833_9RHOB</name>
<dbReference type="Gene3D" id="3.20.20.70">
    <property type="entry name" value="Aldolase class I"/>
    <property type="match status" value="1"/>
</dbReference>
<gene>
    <name evidence="6" type="ORF">RUE5091_01692</name>
</gene>